<feature type="binding site" evidence="3">
    <location>
        <position position="232"/>
    </location>
    <ligand>
        <name>3'-phosphoadenylyl sulfate</name>
        <dbReference type="ChEBI" id="CHEBI:58339"/>
    </ligand>
</feature>
<dbReference type="SUPFAM" id="SSF52540">
    <property type="entry name" value="P-loop containing nucleoside triphosphate hydrolases"/>
    <property type="match status" value="1"/>
</dbReference>
<feature type="active site" description="For sulfotransferase activity" evidence="2">
    <location>
        <position position="125"/>
    </location>
</feature>
<evidence type="ECO:0000313" key="5">
    <source>
        <dbReference type="Proteomes" id="UP001054902"/>
    </source>
</evidence>
<evidence type="ECO:0000256" key="2">
    <source>
        <dbReference type="PIRSR" id="PIRSR637359-1"/>
    </source>
</evidence>
<dbReference type="InterPro" id="IPR027417">
    <property type="entry name" value="P-loop_NTPase"/>
</dbReference>
<dbReference type="PANTHER" id="PTHR10605">
    <property type="entry name" value="HEPARAN SULFATE SULFOTRANSFERASE"/>
    <property type="match status" value="1"/>
</dbReference>
<dbReference type="AlphaFoldDB" id="A0AAD3CK45"/>
<accession>A0AAD3CK45</accession>
<dbReference type="Proteomes" id="UP001054902">
    <property type="component" value="Unassembled WGS sequence"/>
</dbReference>
<keyword evidence="1" id="KW-0808">Transferase</keyword>
<dbReference type="Gene3D" id="3.40.50.300">
    <property type="entry name" value="P-loop containing nucleotide triphosphate hydrolases"/>
    <property type="match status" value="1"/>
</dbReference>
<dbReference type="PANTHER" id="PTHR10605:SF56">
    <property type="entry name" value="BIFUNCTIONAL HEPARAN SULFATE N-DEACETYLASE_N-SULFOTRANSFERASE"/>
    <property type="match status" value="1"/>
</dbReference>
<evidence type="ECO:0000256" key="1">
    <source>
        <dbReference type="ARBA" id="ARBA00022679"/>
    </source>
</evidence>
<sequence length="440" mass="51723">MMEKKNAGHDSKILIFSIRPPKLCRPTAVSVVVMVSMFAFISNQHILTTSPRPIIFQLASMNKDKAYANVTTRTSTTGLAAPLLDKRVEEEEKYEKKWEHADDEEYATITKGKIIPTAIVIGTQKGGTTAVSHYLNQHPSVMRGLHPMEEHFFDFKVPKGPNNHASMPNGTVEEYYREEYLYRYHNRFNLTKIKENPNLKTYEKTPIYIFNPKVPYRMKSIVPKSKIITVLRDPVERSLSHYKMMRDRNDATLKFVEGSFESCLDADFQGLKKYGIIPKDFDCGFQYEEQAVNQTALDSVIDDKQKVWDIDWTDSCMDEKWLKYFSRRRRKEKYCDSIIGRGLYAMQLRVWWKVYSKAERDELMMFLKSEDMRPVNGTIDMSNLFEMMEVENMEVKEKKVVHKTNFKMIMKDQTRDRLRCIYRPFNAELERMLGDEWKDA</sequence>
<dbReference type="InterPro" id="IPR037359">
    <property type="entry name" value="NST/OST"/>
</dbReference>
<reference evidence="4 5" key="1">
    <citation type="journal article" date="2021" name="Sci. Rep.">
        <title>The genome of the diatom Chaetoceros tenuissimus carries an ancient integrated fragment of an extant virus.</title>
        <authorList>
            <person name="Hongo Y."/>
            <person name="Kimura K."/>
            <person name="Takaki Y."/>
            <person name="Yoshida Y."/>
            <person name="Baba S."/>
            <person name="Kobayashi G."/>
            <person name="Nagasaki K."/>
            <person name="Hano T."/>
            <person name="Tomaru Y."/>
        </authorList>
    </citation>
    <scope>NUCLEOTIDE SEQUENCE [LARGE SCALE GENOMIC DNA]</scope>
    <source>
        <strain evidence="4 5">NIES-3715</strain>
    </source>
</reference>
<feature type="binding site" evidence="3">
    <location>
        <position position="240"/>
    </location>
    <ligand>
        <name>3'-phosphoadenylyl sulfate</name>
        <dbReference type="ChEBI" id="CHEBI:58339"/>
    </ligand>
</feature>
<dbReference type="Pfam" id="PF13469">
    <property type="entry name" value="Sulfotransfer_3"/>
    <property type="match status" value="1"/>
</dbReference>
<protein>
    <recommendedName>
        <fullName evidence="6">Sulfotransferase domain-containing protein</fullName>
    </recommendedName>
</protein>
<proteinExistence type="predicted"/>
<name>A0AAD3CK45_9STRA</name>
<gene>
    <name evidence="4" type="ORF">CTEN210_02815</name>
</gene>
<dbReference type="GO" id="GO:0008146">
    <property type="term" value="F:sulfotransferase activity"/>
    <property type="evidence" value="ECO:0007669"/>
    <property type="project" value="InterPro"/>
</dbReference>
<keyword evidence="5" id="KW-1185">Reference proteome</keyword>
<evidence type="ECO:0008006" key="6">
    <source>
        <dbReference type="Google" id="ProtNLM"/>
    </source>
</evidence>
<evidence type="ECO:0000256" key="3">
    <source>
        <dbReference type="PIRSR" id="PIRSR637359-2"/>
    </source>
</evidence>
<organism evidence="4 5">
    <name type="scientific">Chaetoceros tenuissimus</name>
    <dbReference type="NCBI Taxonomy" id="426638"/>
    <lineage>
        <taxon>Eukaryota</taxon>
        <taxon>Sar</taxon>
        <taxon>Stramenopiles</taxon>
        <taxon>Ochrophyta</taxon>
        <taxon>Bacillariophyta</taxon>
        <taxon>Coscinodiscophyceae</taxon>
        <taxon>Chaetocerotophycidae</taxon>
        <taxon>Chaetocerotales</taxon>
        <taxon>Chaetocerotaceae</taxon>
        <taxon>Chaetoceros</taxon>
    </lineage>
</organism>
<evidence type="ECO:0000313" key="4">
    <source>
        <dbReference type="EMBL" id="GFH46341.1"/>
    </source>
</evidence>
<dbReference type="EMBL" id="BLLK01000022">
    <property type="protein sequence ID" value="GFH46341.1"/>
    <property type="molecule type" value="Genomic_DNA"/>
</dbReference>
<comment type="caution">
    <text evidence="4">The sequence shown here is derived from an EMBL/GenBank/DDBJ whole genome shotgun (WGS) entry which is preliminary data.</text>
</comment>